<gene>
    <name evidence="1" type="ORF">METEAL_16150</name>
</gene>
<proteinExistence type="predicted"/>
<reference evidence="2" key="1">
    <citation type="journal article" date="2023" name="Int. J. Syst. Evol. Microbiol.">
        <title>Mesoterricola silvestris gen. nov., sp. nov., Mesoterricola sediminis sp. nov., Geothrix oryzae sp. nov., Geothrix edaphica sp. nov., Geothrix rubra sp. nov., and Geothrix limicola sp. nov., six novel members of Acidobacteriota isolated from soils.</title>
        <authorList>
            <person name="Itoh H."/>
            <person name="Sugisawa Y."/>
            <person name="Mise K."/>
            <person name="Xu Z."/>
            <person name="Kuniyasu M."/>
            <person name="Ushijima N."/>
            <person name="Kawano K."/>
            <person name="Kobayashi E."/>
            <person name="Shiratori Y."/>
            <person name="Masuda Y."/>
            <person name="Senoo K."/>
        </authorList>
    </citation>
    <scope>NUCLEOTIDE SEQUENCE [LARGE SCALE GENOMIC DNA]</scope>
    <source>
        <strain evidence="2">W79</strain>
    </source>
</reference>
<sequence>MMQTAKPRIPVVLSEMEIHWLITWHDLNLRECSGTTTECDRDWSALRREELLTAWDRTPGGAK</sequence>
<dbReference type="AlphaFoldDB" id="A0AA48K8L5"/>
<accession>A0AA48K8L5</accession>
<keyword evidence="2" id="KW-1185">Reference proteome</keyword>
<organism evidence="1 2">
    <name type="scientific">Mesoterricola silvestris</name>
    <dbReference type="NCBI Taxonomy" id="2927979"/>
    <lineage>
        <taxon>Bacteria</taxon>
        <taxon>Pseudomonadati</taxon>
        <taxon>Acidobacteriota</taxon>
        <taxon>Holophagae</taxon>
        <taxon>Holophagales</taxon>
        <taxon>Holophagaceae</taxon>
        <taxon>Mesoterricola</taxon>
    </lineage>
</organism>
<evidence type="ECO:0000313" key="1">
    <source>
        <dbReference type="EMBL" id="BDU72441.1"/>
    </source>
</evidence>
<protein>
    <submittedName>
        <fullName evidence="1">Uncharacterized protein</fullName>
    </submittedName>
</protein>
<dbReference type="KEGG" id="msil:METEAL_16150"/>
<dbReference type="EMBL" id="AP027080">
    <property type="protein sequence ID" value="BDU72441.1"/>
    <property type="molecule type" value="Genomic_DNA"/>
</dbReference>
<evidence type="ECO:0000313" key="2">
    <source>
        <dbReference type="Proteomes" id="UP001238179"/>
    </source>
</evidence>
<name>A0AA48K8L5_9BACT</name>
<dbReference type="Proteomes" id="UP001238179">
    <property type="component" value="Chromosome"/>
</dbReference>